<dbReference type="InterPro" id="IPR001584">
    <property type="entry name" value="Integrase_cat-core"/>
</dbReference>
<evidence type="ECO:0000256" key="1">
    <source>
        <dbReference type="SAM" id="MobiDB-lite"/>
    </source>
</evidence>
<protein>
    <submittedName>
        <fullName evidence="3">Mobile element protein</fullName>
    </submittedName>
</protein>
<dbReference type="PANTHER" id="PTHR46889:SF4">
    <property type="entry name" value="TRANSPOSASE INSO FOR INSERTION SEQUENCE ELEMENT IS911B-RELATED"/>
    <property type="match status" value="1"/>
</dbReference>
<evidence type="ECO:0000313" key="4">
    <source>
        <dbReference type="Proteomes" id="UP000194546"/>
    </source>
</evidence>
<feature type="domain" description="Integrase catalytic" evidence="2">
    <location>
        <begin position="125"/>
        <end position="294"/>
    </location>
</feature>
<dbReference type="AlphaFoldDB" id="A0A2C9XUP8"/>
<dbReference type="InterPro" id="IPR012337">
    <property type="entry name" value="RNaseH-like_sf"/>
</dbReference>
<accession>A0A2C9XUP8</accession>
<dbReference type="InterPro" id="IPR036397">
    <property type="entry name" value="RNaseH_sf"/>
</dbReference>
<dbReference type="RefSeq" id="WP_086384028.1">
    <property type="nucleotide sequence ID" value="NZ_NBTY01000213.1"/>
</dbReference>
<evidence type="ECO:0000313" key="3">
    <source>
        <dbReference type="EMBL" id="OTP65720.1"/>
    </source>
</evidence>
<dbReference type="EMBL" id="NBTY01000213">
    <property type="protein sequence ID" value="OTP65720.1"/>
    <property type="molecule type" value="Genomic_DNA"/>
</dbReference>
<gene>
    <name evidence="3" type="ORF">PAMC26510_37530</name>
</gene>
<dbReference type="GO" id="GO:0003676">
    <property type="term" value="F:nucleic acid binding"/>
    <property type="evidence" value="ECO:0007669"/>
    <property type="project" value="InterPro"/>
</dbReference>
<feature type="compositionally biased region" description="Basic and acidic residues" evidence="1">
    <location>
        <begin position="120"/>
        <end position="130"/>
    </location>
</feature>
<reference evidence="3 4" key="1">
    <citation type="submission" date="2017-03" db="EMBL/GenBank/DDBJ databases">
        <title>Genome analysis of strain PAMC 26510.</title>
        <authorList>
            <person name="Oh H.-M."/>
            <person name="Yang J.-A."/>
        </authorList>
    </citation>
    <scope>NUCLEOTIDE SEQUENCE [LARGE SCALE GENOMIC DNA]</scope>
    <source>
        <strain evidence="3 4">PAMC 26510</strain>
    </source>
</reference>
<dbReference type="PROSITE" id="PS50994">
    <property type="entry name" value="INTEGRASE"/>
    <property type="match status" value="1"/>
</dbReference>
<proteinExistence type="predicted"/>
<evidence type="ECO:0000259" key="2">
    <source>
        <dbReference type="PROSITE" id="PS50994"/>
    </source>
</evidence>
<dbReference type="SUPFAM" id="SSF53098">
    <property type="entry name" value="Ribonuclease H-like"/>
    <property type="match status" value="1"/>
</dbReference>
<dbReference type="Pfam" id="PF13683">
    <property type="entry name" value="rve_3"/>
    <property type="match status" value="1"/>
</dbReference>
<feature type="region of interest" description="Disordered" evidence="1">
    <location>
        <begin position="107"/>
        <end position="132"/>
    </location>
</feature>
<comment type="caution">
    <text evidence="3">The sequence shown here is derived from an EMBL/GenBank/DDBJ whole genome shotgun (WGS) entry which is preliminary data.</text>
</comment>
<dbReference type="Proteomes" id="UP000194546">
    <property type="component" value="Unassembled WGS sequence"/>
</dbReference>
<dbReference type="InterPro" id="IPR025948">
    <property type="entry name" value="HTH-like_dom"/>
</dbReference>
<sequence length="299" mass="33316">MSNGTSASTGKSYGLQRVCRVLELPRSTIYAARARAAASVVPVTGLKRGPKPKVPDADLLQAIRADLAASPFTDEGSRKVWARLRILRDIRASRTRVLRLMREHGLLSPHRRPQGNPQLHDGRITTDHPNEMWGTDGTRIETVDDGMVWIFAAVDHCDALCTGIHVVKIGDRFAALEPISQGLRSEFGAIGAEAGRGLMLRMDHGSQYTSDDFRNQLKFWGVTASFAFVAEPQTNGVAERFNRTLKEQAIHGHIFKNVEEVRAAAIAFKDRYNRHWRLEKLGFMSPLEARQARLLKQAA</sequence>
<name>A0A2C9XUP8_CABSO</name>
<dbReference type="Pfam" id="PF13276">
    <property type="entry name" value="HTH_21"/>
    <property type="match status" value="1"/>
</dbReference>
<dbReference type="GO" id="GO:0015074">
    <property type="term" value="P:DNA integration"/>
    <property type="evidence" value="ECO:0007669"/>
    <property type="project" value="InterPro"/>
</dbReference>
<organism evidence="3 4">
    <name type="scientific">Caballeronia sordidicola</name>
    <name type="common">Burkholderia sordidicola</name>
    <dbReference type="NCBI Taxonomy" id="196367"/>
    <lineage>
        <taxon>Bacteria</taxon>
        <taxon>Pseudomonadati</taxon>
        <taxon>Pseudomonadota</taxon>
        <taxon>Betaproteobacteria</taxon>
        <taxon>Burkholderiales</taxon>
        <taxon>Burkholderiaceae</taxon>
        <taxon>Caballeronia</taxon>
    </lineage>
</organism>
<dbReference type="InterPro" id="IPR050900">
    <property type="entry name" value="Transposase_IS3/IS150/IS904"/>
</dbReference>
<dbReference type="PANTHER" id="PTHR46889">
    <property type="entry name" value="TRANSPOSASE INSF FOR INSERTION SEQUENCE IS3B-RELATED"/>
    <property type="match status" value="1"/>
</dbReference>
<dbReference type="Gene3D" id="3.30.420.10">
    <property type="entry name" value="Ribonuclease H-like superfamily/Ribonuclease H"/>
    <property type="match status" value="1"/>
</dbReference>